<gene>
    <name evidence="1" type="ORF">CFAM422_009937</name>
</gene>
<protein>
    <submittedName>
        <fullName evidence="1">Uncharacterized protein</fullName>
    </submittedName>
</protein>
<evidence type="ECO:0000313" key="2">
    <source>
        <dbReference type="Proteomes" id="UP000801864"/>
    </source>
</evidence>
<dbReference type="Proteomes" id="UP000801864">
    <property type="component" value="Unassembled WGS sequence"/>
</dbReference>
<evidence type="ECO:0000313" key="1">
    <source>
        <dbReference type="EMBL" id="KAF3063327.1"/>
    </source>
</evidence>
<proteinExistence type="predicted"/>
<organism evidence="1 2">
    <name type="scientific">Trichoderma lentiforme</name>
    <dbReference type="NCBI Taxonomy" id="1567552"/>
    <lineage>
        <taxon>Eukaryota</taxon>
        <taxon>Fungi</taxon>
        <taxon>Dikarya</taxon>
        <taxon>Ascomycota</taxon>
        <taxon>Pezizomycotina</taxon>
        <taxon>Sordariomycetes</taxon>
        <taxon>Hypocreomycetidae</taxon>
        <taxon>Hypocreales</taxon>
        <taxon>Hypocreaceae</taxon>
        <taxon>Trichoderma</taxon>
    </lineage>
</organism>
<dbReference type="EMBL" id="QLNT01000019">
    <property type="protein sequence ID" value="KAF3063327.1"/>
    <property type="molecule type" value="Genomic_DNA"/>
</dbReference>
<keyword evidence="2" id="KW-1185">Reference proteome</keyword>
<comment type="caution">
    <text evidence="1">The sequence shown here is derived from an EMBL/GenBank/DDBJ whole genome shotgun (WGS) entry which is preliminary data.</text>
</comment>
<sequence>MPPSTQLPDLEHQLKRKVKLLHVMETTMISMMEKVVEVAEKDSDAGMMMIIAMREVLDDVDGYLNEVERIDQEIFRLLVDIKAYHRNARSSNDK</sequence>
<reference evidence="1 2" key="1">
    <citation type="submission" date="2018-06" db="EMBL/GenBank/DDBJ databases">
        <title>Genome analysis of cellulolytic fungus Trichoderma lentiforme CFAM-422.</title>
        <authorList>
            <person name="Steindorff A.S."/>
            <person name="Formighieri E.F."/>
            <person name="Midorikawa G.E.O."/>
            <person name="Tamietti M.S."/>
            <person name="Ramos E.Z."/>
            <person name="Silva A.S."/>
            <person name="Bon E.P.S."/>
            <person name="Mendes T.D."/>
            <person name="Damaso M.C.T."/>
            <person name="Favaro L.C.L."/>
        </authorList>
    </citation>
    <scope>NUCLEOTIDE SEQUENCE [LARGE SCALE GENOMIC DNA]</scope>
    <source>
        <strain evidence="1 2">CFAM-422</strain>
    </source>
</reference>
<dbReference type="AlphaFoldDB" id="A0A9P4X949"/>
<accession>A0A9P4X949</accession>
<name>A0A9P4X949_9HYPO</name>